<name>A0ABT9PAD0_9ACTN</name>
<comment type="caution">
    <text evidence="1">The sequence shown here is derived from an EMBL/GenBank/DDBJ whole genome shotgun (WGS) entry which is preliminary data.</text>
</comment>
<evidence type="ECO:0000313" key="2">
    <source>
        <dbReference type="Proteomes" id="UP001235712"/>
    </source>
</evidence>
<evidence type="ECO:0000313" key="1">
    <source>
        <dbReference type="EMBL" id="MDP9829457.1"/>
    </source>
</evidence>
<evidence type="ECO:0008006" key="3">
    <source>
        <dbReference type="Google" id="ProtNLM"/>
    </source>
</evidence>
<protein>
    <recommendedName>
        <fullName evidence="3">Head-to-tail adaptor</fullName>
    </recommendedName>
</protein>
<dbReference type="RefSeq" id="WP_307247662.1">
    <property type="nucleotide sequence ID" value="NZ_JAUSQZ010000001.1"/>
</dbReference>
<reference evidence="1 2" key="1">
    <citation type="submission" date="2023-07" db="EMBL/GenBank/DDBJ databases">
        <title>Sequencing the genomes of 1000 actinobacteria strains.</title>
        <authorList>
            <person name="Klenk H.-P."/>
        </authorList>
    </citation>
    <scope>NUCLEOTIDE SEQUENCE [LARGE SCALE GENOMIC DNA]</scope>
    <source>
        <strain evidence="1 2">DSM 44388</strain>
    </source>
</reference>
<accession>A0ABT9PAD0</accession>
<keyword evidence="2" id="KW-1185">Reference proteome</keyword>
<sequence length="212" mass="22341">MPPLVLATVDDVRAALQDPGLDEAEARAAIDRVTDRIAGLLPPGVLDFVEHDTIELRGGGSRELRLPGPVFVDDDHPITVQEIGWGGLPYGVSPDNGWFRRGDVLMRSSMAGSSSWGAGWSGLPFWGERVLVTYSHGYREVPAGLKGVLLDAVQSIMINPQGLRSETVGQMTSVWAIESVGSGAASTTALKAALRDLGLLQSGAFSIVPGPG</sequence>
<dbReference type="EMBL" id="JAUSQZ010000001">
    <property type="protein sequence ID" value="MDP9829457.1"/>
    <property type="molecule type" value="Genomic_DNA"/>
</dbReference>
<organism evidence="1 2">
    <name type="scientific">Kineosporia succinea</name>
    <dbReference type="NCBI Taxonomy" id="84632"/>
    <lineage>
        <taxon>Bacteria</taxon>
        <taxon>Bacillati</taxon>
        <taxon>Actinomycetota</taxon>
        <taxon>Actinomycetes</taxon>
        <taxon>Kineosporiales</taxon>
        <taxon>Kineosporiaceae</taxon>
        <taxon>Kineosporia</taxon>
    </lineage>
</organism>
<proteinExistence type="predicted"/>
<dbReference type="Proteomes" id="UP001235712">
    <property type="component" value="Unassembled WGS sequence"/>
</dbReference>
<gene>
    <name evidence="1" type="ORF">J2S57_005206</name>
</gene>